<protein>
    <submittedName>
        <fullName evidence="2">4310_t:CDS:1</fullName>
    </submittedName>
</protein>
<gene>
    <name evidence="2" type="ORF">FWILDA_LOCUS1972</name>
</gene>
<keyword evidence="1" id="KW-0472">Membrane</keyword>
<proteinExistence type="predicted"/>
<keyword evidence="1" id="KW-0812">Transmembrane</keyword>
<keyword evidence="3" id="KW-1185">Reference proteome</keyword>
<keyword evidence="1" id="KW-1133">Transmembrane helix</keyword>
<name>A0A9W4WUT5_9GLOM</name>
<feature type="transmembrane region" description="Helical" evidence="1">
    <location>
        <begin position="43"/>
        <end position="62"/>
    </location>
</feature>
<dbReference type="Proteomes" id="UP001153678">
    <property type="component" value="Unassembled WGS sequence"/>
</dbReference>
<evidence type="ECO:0000256" key="1">
    <source>
        <dbReference type="SAM" id="Phobius"/>
    </source>
</evidence>
<comment type="caution">
    <text evidence="2">The sequence shown here is derived from an EMBL/GenBank/DDBJ whole genome shotgun (WGS) entry which is preliminary data.</text>
</comment>
<sequence>MSKIFLSLNNDNVFSGIIPNETYWHNDISNLQSSRLNTIYLEWAILLLGWYIILSAVPNLWIDYDLWKEFVERDTTISRPLKDIKRRQQKAEGTTSLLHQLKISQTKLLDSDSHQSTVIENRRKSPKKLATNIERNILTVEQKDFTTQFSNIRDEIGYFLENKFTLDEILSYQAKMLRYRKFSTRS</sequence>
<dbReference type="EMBL" id="CAMKVN010000208">
    <property type="protein sequence ID" value="CAI2165236.1"/>
    <property type="molecule type" value="Genomic_DNA"/>
</dbReference>
<organism evidence="2 3">
    <name type="scientific">Funneliformis geosporum</name>
    <dbReference type="NCBI Taxonomy" id="1117311"/>
    <lineage>
        <taxon>Eukaryota</taxon>
        <taxon>Fungi</taxon>
        <taxon>Fungi incertae sedis</taxon>
        <taxon>Mucoromycota</taxon>
        <taxon>Glomeromycotina</taxon>
        <taxon>Glomeromycetes</taxon>
        <taxon>Glomerales</taxon>
        <taxon>Glomeraceae</taxon>
        <taxon>Funneliformis</taxon>
    </lineage>
</organism>
<dbReference type="OrthoDB" id="10410150at2759"/>
<dbReference type="AlphaFoldDB" id="A0A9W4WUT5"/>
<evidence type="ECO:0000313" key="3">
    <source>
        <dbReference type="Proteomes" id="UP001153678"/>
    </source>
</evidence>
<reference evidence="2" key="1">
    <citation type="submission" date="2022-08" db="EMBL/GenBank/DDBJ databases">
        <authorList>
            <person name="Kallberg Y."/>
            <person name="Tangrot J."/>
            <person name="Rosling A."/>
        </authorList>
    </citation>
    <scope>NUCLEOTIDE SEQUENCE</scope>
    <source>
        <strain evidence="2">Wild A</strain>
    </source>
</reference>
<accession>A0A9W4WUT5</accession>
<evidence type="ECO:0000313" key="2">
    <source>
        <dbReference type="EMBL" id="CAI2165236.1"/>
    </source>
</evidence>